<evidence type="ECO:0000313" key="2">
    <source>
        <dbReference type="EMBL" id="RKN44841.1"/>
    </source>
</evidence>
<reference evidence="2 3" key="1">
    <citation type="journal article" date="2014" name="Int. J. Syst. Evol. Microbiol.">
        <title>Streptomyces hoynatensis sp. nov., isolated from deep marine sediment.</title>
        <authorList>
            <person name="Veyisoglu A."/>
            <person name="Sahin N."/>
        </authorList>
    </citation>
    <scope>NUCLEOTIDE SEQUENCE [LARGE SCALE GENOMIC DNA]</scope>
    <source>
        <strain evidence="2 3">KCTC 29097</strain>
    </source>
</reference>
<dbReference type="OrthoDB" id="9910539at2"/>
<keyword evidence="3" id="KW-1185">Reference proteome</keyword>
<dbReference type="RefSeq" id="WP_120676637.1">
    <property type="nucleotide sequence ID" value="NZ_RBAL01000003.1"/>
</dbReference>
<protein>
    <submittedName>
        <fullName evidence="2">Uncharacterized protein</fullName>
    </submittedName>
</protein>
<evidence type="ECO:0000313" key="3">
    <source>
        <dbReference type="Proteomes" id="UP000272474"/>
    </source>
</evidence>
<keyword evidence="1" id="KW-0472">Membrane</keyword>
<organism evidence="2 3">
    <name type="scientific">Streptomyces hoynatensis</name>
    <dbReference type="NCBI Taxonomy" id="1141874"/>
    <lineage>
        <taxon>Bacteria</taxon>
        <taxon>Bacillati</taxon>
        <taxon>Actinomycetota</taxon>
        <taxon>Actinomycetes</taxon>
        <taxon>Kitasatosporales</taxon>
        <taxon>Streptomycetaceae</taxon>
        <taxon>Streptomyces</taxon>
    </lineage>
</organism>
<gene>
    <name evidence="2" type="ORF">D7294_06900</name>
</gene>
<evidence type="ECO:0000256" key="1">
    <source>
        <dbReference type="SAM" id="Phobius"/>
    </source>
</evidence>
<dbReference type="AlphaFoldDB" id="A0A3A9Z8Z5"/>
<proteinExistence type="predicted"/>
<sequence length="222" mass="22454">MSTGGGEAEFEAALREAFERRGREAPAAAGLLEAVLARRRRQTRHRVAGAAVATALVAAGTLLGAQLLRGGEPAGPAAGVPAPGIFAAEEIELCLLPGGGDPAEVLLSAEVGGEEVQTAISEPAGDAFRLHVERAPGYTVRLDVLRGSVAGEPLDGARDVRAGDRPGRIGDAPGGGRVLLLETGTEGVLLRLTAEGTGPGDAELLAWAAKITVSTGRDACES</sequence>
<keyword evidence="1" id="KW-1133">Transmembrane helix</keyword>
<feature type="transmembrane region" description="Helical" evidence="1">
    <location>
        <begin position="47"/>
        <end position="68"/>
    </location>
</feature>
<accession>A0A3A9Z8Z5</accession>
<dbReference type="Proteomes" id="UP000272474">
    <property type="component" value="Unassembled WGS sequence"/>
</dbReference>
<name>A0A3A9Z8Z5_9ACTN</name>
<keyword evidence="1" id="KW-0812">Transmembrane</keyword>
<dbReference type="EMBL" id="RBAL01000003">
    <property type="protein sequence ID" value="RKN44841.1"/>
    <property type="molecule type" value="Genomic_DNA"/>
</dbReference>
<comment type="caution">
    <text evidence="2">The sequence shown here is derived from an EMBL/GenBank/DDBJ whole genome shotgun (WGS) entry which is preliminary data.</text>
</comment>